<keyword evidence="3" id="KW-1185">Reference proteome</keyword>
<comment type="caution">
    <text evidence="2">The sequence shown here is derived from an EMBL/GenBank/DDBJ whole genome shotgun (WGS) entry which is preliminary data.</text>
</comment>
<dbReference type="Pfam" id="PF13302">
    <property type="entry name" value="Acetyltransf_3"/>
    <property type="match status" value="1"/>
</dbReference>
<dbReference type="InterPro" id="IPR000182">
    <property type="entry name" value="GNAT_dom"/>
</dbReference>
<protein>
    <submittedName>
        <fullName evidence="2">N-acetyltransferase</fullName>
    </submittedName>
</protein>
<dbReference type="EMBL" id="PGTB01000218">
    <property type="protein sequence ID" value="PJE34213.1"/>
    <property type="molecule type" value="Genomic_DNA"/>
</dbReference>
<evidence type="ECO:0000313" key="2">
    <source>
        <dbReference type="EMBL" id="PJE34213.1"/>
    </source>
</evidence>
<dbReference type="GO" id="GO:0016747">
    <property type="term" value="F:acyltransferase activity, transferring groups other than amino-acyl groups"/>
    <property type="evidence" value="ECO:0007669"/>
    <property type="project" value="InterPro"/>
</dbReference>
<dbReference type="InterPro" id="IPR051531">
    <property type="entry name" value="N-acetyltransferase"/>
</dbReference>
<dbReference type="SUPFAM" id="SSF55729">
    <property type="entry name" value="Acyl-CoA N-acyltransferases (Nat)"/>
    <property type="match status" value="1"/>
</dbReference>
<keyword evidence="2" id="KW-0808">Transferase</keyword>
<dbReference type="Proteomes" id="UP000231553">
    <property type="component" value="Unassembled WGS sequence"/>
</dbReference>
<organism evidence="2 3">
    <name type="scientific">Pseudooceanicola lipolyticus</name>
    <dbReference type="NCBI Taxonomy" id="2029104"/>
    <lineage>
        <taxon>Bacteria</taxon>
        <taxon>Pseudomonadati</taxon>
        <taxon>Pseudomonadota</taxon>
        <taxon>Alphaproteobacteria</taxon>
        <taxon>Rhodobacterales</taxon>
        <taxon>Paracoccaceae</taxon>
        <taxon>Pseudooceanicola</taxon>
    </lineage>
</organism>
<accession>A0A2M8IUL7</accession>
<dbReference type="OrthoDB" id="9804153at2"/>
<feature type="domain" description="N-acetyltransferase" evidence="1">
    <location>
        <begin position="26"/>
        <end position="181"/>
    </location>
</feature>
<dbReference type="Gene3D" id="3.40.630.30">
    <property type="match status" value="1"/>
</dbReference>
<evidence type="ECO:0000259" key="1">
    <source>
        <dbReference type="PROSITE" id="PS51186"/>
    </source>
</evidence>
<proteinExistence type="predicted"/>
<dbReference type="PANTHER" id="PTHR43792">
    <property type="entry name" value="GNAT FAMILY, PUTATIVE (AFU_ORTHOLOGUE AFUA_3G00765)-RELATED-RELATED"/>
    <property type="match status" value="1"/>
</dbReference>
<name>A0A2M8IUL7_9RHOB</name>
<evidence type="ECO:0000313" key="3">
    <source>
        <dbReference type="Proteomes" id="UP000231553"/>
    </source>
</evidence>
<dbReference type="InterPro" id="IPR016181">
    <property type="entry name" value="Acyl_CoA_acyltransferase"/>
</dbReference>
<dbReference type="AlphaFoldDB" id="A0A2M8IUL7"/>
<sequence>MKPAAAAFSAAAGSGAVPDHLATARLTLRPLRQADAPDLHRFFSDPIAMRHFGAVHHDLAESEDWVRRTLAAPPERTREYAILRAGRVIGKAGIWAAPELGYFLQRCHWGQGLMHEALTALLPRLFADLSLPRITADVDPRNPASARVLERLGFHETGRARNTIQIAGEWTDSVYYALEAPV</sequence>
<dbReference type="PROSITE" id="PS51186">
    <property type="entry name" value="GNAT"/>
    <property type="match status" value="1"/>
</dbReference>
<gene>
    <name evidence="2" type="ORF">CVM52_23460</name>
</gene>
<reference evidence="2 3" key="1">
    <citation type="journal article" date="2018" name="Int. J. Syst. Evol. Microbiol.">
        <title>Pseudooceanicola lipolyticus sp. nov., a marine alphaproteobacterium, reclassification of Oceanicola flagellatus as Pseudooceanicola flagellatus comb. nov. and emended description of the genus Pseudooceanicola.</title>
        <authorList>
            <person name="Huang M.-M."/>
            <person name="Guo L.-L."/>
            <person name="Wu Y.-H."/>
            <person name="Lai Q.-L."/>
            <person name="Shao Z.-Z."/>
            <person name="Wang C.-S."/>
            <person name="Wu M."/>
            <person name="Xu X.-W."/>
        </authorList>
    </citation>
    <scope>NUCLEOTIDE SEQUENCE [LARGE SCALE GENOMIC DNA]</scope>
    <source>
        <strain evidence="2 3">157</strain>
    </source>
</reference>